<feature type="domain" description="Protein kinase" evidence="16">
    <location>
        <begin position="369"/>
        <end position="648"/>
    </location>
</feature>
<dbReference type="GO" id="GO:0016020">
    <property type="term" value="C:membrane"/>
    <property type="evidence" value="ECO:0007669"/>
    <property type="project" value="UniProtKB-SubCell"/>
</dbReference>
<evidence type="ECO:0000256" key="12">
    <source>
        <dbReference type="ARBA" id="ARBA00023170"/>
    </source>
</evidence>
<dbReference type="SUPFAM" id="SSF52058">
    <property type="entry name" value="L domain-like"/>
    <property type="match status" value="1"/>
</dbReference>
<dbReference type="GO" id="GO:0005524">
    <property type="term" value="F:ATP binding"/>
    <property type="evidence" value="ECO:0007669"/>
    <property type="project" value="UniProtKB-UniRule"/>
</dbReference>
<dbReference type="OrthoDB" id="676979at2759"/>
<dbReference type="FunFam" id="1.10.510.10:FF:000714">
    <property type="entry name" value="Kinase family with leucine-rich repeat domain-containing protein"/>
    <property type="match status" value="1"/>
</dbReference>
<dbReference type="PROSITE" id="PS50011">
    <property type="entry name" value="PROTEIN_KINASE_DOM"/>
    <property type="match status" value="1"/>
</dbReference>
<evidence type="ECO:0000256" key="13">
    <source>
        <dbReference type="ARBA" id="ARBA00023180"/>
    </source>
</evidence>
<keyword evidence="4 15" id="KW-0812">Transmembrane</keyword>
<dbReference type="FunFam" id="3.30.200.20:FF:000512">
    <property type="entry name" value="Receptor-like protein kinase HSL1"/>
    <property type="match status" value="1"/>
</dbReference>
<dbReference type="InterPro" id="IPR003591">
    <property type="entry name" value="Leu-rich_rpt_typical-subtyp"/>
</dbReference>
<dbReference type="AlphaFoldDB" id="A0A2G5F9I6"/>
<keyword evidence="9 14" id="KW-0067">ATP-binding</keyword>
<keyword evidence="11 15" id="KW-0472">Membrane</keyword>
<dbReference type="InterPro" id="IPR017441">
    <property type="entry name" value="Protein_kinase_ATP_BS"/>
</dbReference>
<evidence type="ECO:0000256" key="15">
    <source>
        <dbReference type="SAM" id="Phobius"/>
    </source>
</evidence>
<feature type="transmembrane region" description="Helical" evidence="15">
    <location>
        <begin position="312"/>
        <end position="335"/>
    </location>
</feature>
<keyword evidence="18" id="KW-1185">Reference proteome</keyword>
<dbReference type="InterPro" id="IPR000719">
    <property type="entry name" value="Prot_kinase_dom"/>
</dbReference>
<evidence type="ECO:0000256" key="8">
    <source>
        <dbReference type="ARBA" id="ARBA00022777"/>
    </source>
</evidence>
<keyword evidence="7 14" id="KW-0547">Nucleotide-binding</keyword>
<evidence type="ECO:0000256" key="10">
    <source>
        <dbReference type="ARBA" id="ARBA00022989"/>
    </source>
</evidence>
<dbReference type="PROSITE" id="PS00107">
    <property type="entry name" value="PROTEIN_KINASE_ATP"/>
    <property type="match status" value="1"/>
</dbReference>
<dbReference type="Pfam" id="PF13855">
    <property type="entry name" value="LRR_8"/>
    <property type="match status" value="1"/>
</dbReference>
<dbReference type="PROSITE" id="PS00108">
    <property type="entry name" value="PROTEIN_KINASE_ST"/>
    <property type="match status" value="1"/>
</dbReference>
<dbReference type="Gene3D" id="1.10.510.10">
    <property type="entry name" value="Transferase(Phosphotransferase) domain 1"/>
    <property type="match status" value="1"/>
</dbReference>
<evidence type="ECO:0000256" key="6">
    <source>
        <dbReference type="ARBA" id="ARBA00022737"/>
    </source>
</evidence>
<evidence type="ECO:0000256" key="11">
    <source>
        <dbReference type="ARBA" id="ARBA00023136"/>
    </source>
</evidence>
<name>A0A2G5F9I6_AQUCA</name>
<dbReference type="SMART" id="SM00220">
    <property type="entry name" value="S_TKc"/>
    <property type="match status" value="1"/>
</dbReference>
<evidence type="ECO:0000313" key="18">
    <source>
        <dbReference type="Proteomes" id="UP000230069"/>
    </source>
</evidence>
<dbReference type="Pfam" id="PF00560">
    <property type="entry name" value="LRR_1"/>
    <property type="match status" value="4"/>
</dbReference>
<dbReference type="Gene3D" id="3.30.200.20">
    <property type="entry name" value="Phosphorylase Kinase, domain 1"/>
    <property type="match status" value="1"/>
</dbReference>
<dbReference type="InParanoid" id="A0A2G5F9I6"/>
<sequence>MNITGKIPSSICDLENLNYIDLSSNYIHGEFPTVLYNCSKLQALYLHENSFFGPIPADIDRISTLQRLDLGANNFSGDIPASIGNLPELEMLFLYNNQFNGSFPPEIGNLSNLQYLELNNNPFVPSKIPNEFGRLKKLGALLMRKTNLIGEIPIEICDLINLRDFDLSINSLTGKIPANLFLLVNMEYFRLSGNKLSGEIPGKIKTLYIYELGLSMNQFTGEIPPTLLLLPNLSILDLSNNQLSGAVPPIKIGRRLVLLNLSSNRLTGKIPDVYANWVYDKSFLNNTGLCPSNSDSKCLSETRDSSRLPVRFLAMILVLAGAVFLIVVLSAFSVIKNYYNRKQGGDLNLYKMTFFQRLDFTELNILSKLTENNLIGSGGSGKVYRVDVNRSRNYVAVKKISSKGNLDQKLEKQFEAEVEILGNIRHLNIVKLLCCISNGKSKLLVYEYMKNHSLDEWLHGKKRGTLAFRHFVLDWPRRMHIAVGAAQGLCHMHHNCNSFIIHRDVKSSNILLDSEFNAKIADFGLAKILAKTGESETMSVVAGTFGYIAPEYARTTKATEKIDVYSFGVVLLELVTGREATKGDEYTCLAEWAWRHFQEDKAIESALDEDVKEPFYLDEMSMVFKLGLICTSTSSSTRPSMKDVVQFLLRNGSLQREERTIVTESDAAPLQNLTSDYLD</sequence>
<reference evidence="17 18" key="1">
    <citation type="submission" date="2017-09" db="EMBL/GenBank/DDBJ databases">
        <title>WGS assembly of Aquilegia coerulea Goldsmith.</title>
        <authorList>
            <person name="Hodges S."/>
            <person name="Kramer E."/>
            <person name="Nordborg M."/>
            <person name="Tomkins J."/>
            <person name="Borevitz J."/>
            <person name="Derieg N."/>
            <person name="Yan J."/>
            <person name="Mihaltcheva S."/>
            <person name="Hayes R.D."/>
            <person name="Rokhsar D."/>
        </authorList>
    </citation>
    <scope>NUCLEOTIDE SEQUENCE [LARGE SCALE GENOMIC DNA]</scope>
    <source>
        <strain evidence="18">cv. Goldsmith</strain>
    </source>
</reference>
<dbReference type="Gene3D" id="3.80.10.10">
    <property type="entry name" value="Ribonuclease Inhibitor"/>
    <property type="match status" value="1"/>
</dbReference>
<dbReference type="SMART" id="SM00369">
    <property type="entry name" value="LRR_TYP"/>
    <property type="match status" value="4"/>
</dbReference>
<keyword evidence="13" id="KW-0325">Glycoprotein</keyword>
<evidence type="ECO:0000256" key="9">
    <source>
        <dbReference type="ARBA" id="ARBA00022840"/>
    </source>
</evidence>
<proteinExistence type="predicted"/>
<keyword evidence="3" id="KW-0808">Transferase</keyword>
<accession>A0A2G5F9I6</accession>
<dbReference type="PANTHER" id="PTHR27000">
    <property type="entry name" value="LEUCINE-RICH REPEAT RECEPTOR-LIKE PROTEIN KINASE FAMILY PROTEIN-RELATED"/>
    <property type="match status" value="1"/>
</dbReference>
<keyword evidence="2" id="KW-0433">Leucine-rich repeat</keyword>
<dbReference type="Pfam" id="PF00069">
    <property type="entry name" value="Pkinase"/>
    <property type="match status" value="1"/>
</dbReference>
<organism evidence="17 18">
    <name type="scientific">Aquilegia coerulea</name>
    <name type="common">Rocky mountain columbine</name>
    <dbReference type="NCBI Taxonomy" id="218851"/>
    <lineage>
        <taxon>Eukaryota</taxon>
        <taxon>Viridiplantae</taxon>
        <taxon>Streptophyta</taxon>
        <taxon>Embryophyta</taxon>
        <taxon>Tracheophyta</taxon>
        <taxon>Spermatophyta</taxon>
        <taxon>Magnoliopsida</taxon>
        <taxon>Ranunculales</taxon>
        <taxon>Ranunculaceae</taxon>
        <taxon>Thalictroideae</taxon>
        <taxon>Aquilegia</taxon>
    </lineage>
</organism>
<keyword evidence="12" id="KW-0675">Receptor</keyword>
<evidence type="ECO:0000256" key="4">
    <source>
        <dbReference type="ARBA" id="ARBA00022692"/>
    </source>
</evidence>
<evidence type="ECO:0000256" key="3">
    <source>
        <dbReference type="ARBA" id="ARBA00022679"/>
    </source>
</evidence>
<evidence type="ECO:0000256" key="7">
    <source>
        <dbReference type="ARBA" id="ARBA00022741"/>
    </source>
</evidence>
<comment type="subcellular location">
    <subcellularLocation>
        <location evidence="1">Membrane</location>
        <topology evidence="1">Single-pass membrane protein</topology>
    </subcellularLocation>
</comment>
<evidence type="ECO:0000256" key="1">
    <source>
        <dbReference type="ARBA" id="ARBA00004167"/>
    </source>
</evidence>
<dbReference type="SUPFAM" id="SSF56112">
    <property type="entry name" value="Protein kinase-like (PK-like)"/>
    <property type="match status" value="1"/>
</dbReference>
<evidence type="ECO:0000256" key="2">
    <source>
        <dbReference type="ARBA" id="ARBA00022614"/>
    </source>
</evidence>
<dbReference type="InterPro" id="IPR008271">
    <property type="entry name" value="Ser/Thr_kinase_AS"/>
</dbReference>
<evidence type="ECO:0000256" key="14">
    <source>
        <dbReference type="PROSITE-ProRule" id="PRU10141"/>
    </source>
</evidence>
<dbReference type="InterPro" id="IPR032675">
    <property type="entry name" value="LRR_dom_sf"/>
</dbReference>
<keyword evidence="10 15" id="KW-1133">Transmembrane helix</keyword>
<keyword evidence="6" id="KW-0677">Repeat</keyword>
<dbReference type="InterPro" id="IPR011009">
    <property type="entry name" value="Kinase-like_dom_sf"/>
</dbReference>
<gene>
    <name evidence="17" type="ORF">AQUCO_00100237v1</name>
</gene>
<dbReference type="InterPro" id="IPR001611">
    <property type="entry name" value="Leu-rich_rpt"/>
</dbReference>
<dbReference type="EMBL" id="KZ305018">
    <property type="protein sequence ID" value="PIA64625.1"/>
    <property type="molecule type" value="Genomic_DNA"/>
</dbReference>
<dbReference type="Proteomes" id="UP000230069">
    <property type="component" value="Unassembled WGS sequence"/>
</dbReference>
<keyword evidence="5" id="KW-0732">Signal</keyword>
<keyword evidence="8" id="KW-0418">Kinase</keyword>
<feature type="binding site" evidence="14">
    <location>
        <position position="399"/>
    </location>
    <ligand>
        <name>ATP</name>
        <dbReference type="ChEBI" id="CHEBI:30616"/>
    </ligand>
</feature>
<dbReference type="STRING" id="218851.A0A2G5F9I6"/>
<evidence type="ECO:0000259" key="16">
    <source>
        <dbReference type="PROSITE" id="PS50011"/>
    </source>
</evidence>
<dbReference type="PANTHER" id="PTHR27000:SF529">
    <property type="entry name" value="RECEPTOR-LIKE PROTEIN KINASE 5"/>
    <property type="match status" value="1"/>
</dbReference>
<evidence type="ECO:0000313" key="17">
    <source>
        <dbReference type="EMBL" id="PIA64625.1"/>
    </source>
</evidence>
<protein>
    <recommendedName>
        <fullName evidence="16">Protein kinase domain-containing protein</fullName>
    </recommendedName>
</protein>
<dbReference type="GO" id="GO:0004672">
    <property type="term" value="F:protein kinase activity"/>
    <property type="evidence" value="ECO:0007669"/>
    <property type="project" value="InterPro"/>
</dbReference>
<evidence type="ECO:0000256" key="5">
    <source>
        <dbReference type="ARBA" id="ARBA00022729"/>
    </source>
</evidence>
<dbReference type="FunFam" id="3.80.10.10:FF:000095">
    <property type="entry name" value="LRR receptor-like serine/threonine-protein kinase GSO1"/>
    <property type="match status" value="1"/>
</dbReference>